<dbReference type="PANTHER" id="PTHR48090:SF7">
    <property type="entry name" value="RFBJ PROTEIN"/>
    <property type="match status" value="1"/>
</dbReference>
<comment type="caution">
    <text evidence="3">The sequence shown here is derived from an EMBL/GenBank/DDBJ whole genome shotgun (WGS) entry which is preliminary data.</text>
</comment>
<protein>
    <submittedName>
        <fullName evidence="3">Glycosyl transferase family 2</fullName>
    </submittedName>
</protein>
<evidence type="ECO:0000259" key="2">
    <source>
        <dbReference type="Pfam" id="PF00535"/>
    </source>
</evidence>
<dbReference type="InterPro" id="IPR001173">
    <property type="entry name" value="Glyco_trans_2-like"/>
</dbReference>
<dbReference type="Pfam" id="PF00535">
    <property type="entry name" value="Glycos_transf_2"/>
    <property type="match status" value="1"/>
</dbReference>
<dbReference type="InterPro" id="IPR029044">
    <property type="entry name" value="Nucleotide-diphossugar_trans"/>
</dbReference>
<dbReference type="AlphaFoldDB" id="A0A498H0N9"/>
<gene>
    <name evidence="3" type="ORF">ABH15_06870</name>
</gene>
<dbReference type="CDD" id="cd04179">
    <property type="entry name" value="DPM_DPG-synthase_like"/>
    <property type="match status" value="1"/>
</dbReference>
<dbReference type="RefSeq" id="WP_128693639.1">
    <property type="nucleotide sequence ID" value="NZ_LHQS01000002.1"/>
</dbReference>
<feature type="transmembrane region" description="Helical" evidence="1">
    <location>
        <begin position="264"/>
        <end position="290"/>
    </location>
</feature>
<dbReference type="Proteomes" id="UP000290932">
    <property type="component" value="Unassembled WGS sequence"/>
</dbReference>
<evidence type="ECO:0000313" key="4">
    <source>
        <dbReference type="Proteomes" id="UP000290932"/>
    </source>
</evidence>
<dbReference type="SUPFAM" id="SSF53448">
    <property type="entry name" value="Nucleotide-diphospho-sugar transferases"/>
    <property type="match status" value="1"/>
</dbReference>
<organism evidence="3 4">
    <name type="scientific">Methanoculleus taiwanensis</name>
    <dbReference type="NCBI Taxonomy" id="1550565"/>
    <lineage>
        <taxon>Archaea</taxon>
        <taxon>Methanobacteriati</taxon>
        <taxon>Methanobacteriota</taxon>
        <taxon>Stenosarchaea group</taxon>
        <taxon>Methanomicrobia</taxon>
        <taxon>Methanomicrobiales</taxon>
        <taxon>Methanomicrobiaceae</taxon>
        <taxon>Methanoculleus</taxon>
    </lineage>
</organism>
<sequence>MKLVVMIPSYNEEETIASVIREIPRSIPGIETVEVLVINDGSTDRTVEEARKAGADKIISFKKNKGLAPGFRAGLETALSMGADIIVNTDADGQYDGGEIPKLIQPILDNKADFVLGSRTKGTIEEMPLQKTIGNRMATWVTRNVSGLPVSDGQSGFRAFTRDAAMRLNVMSDYTYVQETLIQAANLGLVYTEVPILFRKRTGGSSRLISNIFNYAKRAGVTILKSYRDYQPLRTFLFLGSVMIVAGFIVGLKPLLHYLSTYTVAFYGSAMVAMLLLIIGFTTIVLGLLADIMRTQKKVQDEILYRLKKLELNTINTNNNR</sequence>
<dbReference type="Gene3D" id="3.90.550.10">
    <property type="entry name" value="Spore Coat Polysaccharide Biosynthesis Protein SpsA, Chain A"/>
    <property type="match status" value="1"/>
</dbReference>
<evidence type="ECO:0000313" key="3">
    <source>
        <dbReference type="EMBL" id="RXE55924.1"/>
    </source>
</evidence>
<keyword evidence="3" id="KW-0808">Transferase</keyword>
<dbReference type="InterPro" id="IPR050256">
    <property type="entry name" value="Glycosyltransferase_2"/>
</dbReference>
<accession>A0A498H0N9</accession>
<dbReference type="GO" id="GO:0016740">
    <property type="term" value="F:transferase activity"/>
    <property type="evidence" value="ECO:0007669"/>
    <property type="project" value="UniProtKB-KW"/>
</dbReference>
<proteinExistence type="predicted"/>
<reference evidence="3 4" key="1">
    <citation type="journal article" date="2015" name="Int. J. Syst. Evol. Microbiol.">
        <title>Methanoculleus taiwanensis sp. nov., a methanogen isolated from deep marine sediment at the deformation front area near Taiwan.</title>
        <authorList>
            <person name="Weng C.Y."/>
            <person name="Chen S.C."/>
            <person name="Lai M.C."/>
            <person name="Wu S.Y."/>
            <person name="Lin S."/>
            <person name="Yang T.F."/>
            <person name="Chen P.C."/>
        </authorList>
    </citation>
    <scope>NUCLEOTIDE SEQUENCE [LARGE SCALE GENOMIC DNA]</scope>
    <source>
        <strain evidence="3 4">CYW4</strain>
    </source>
</reference>
<keyword evidence="1" id="KW-1133">Transmembrane helix</keyword>
<evidence type="ECO:0000256" key="1">
    <source>
        <dbReference type="SAM" id="Phobius"/>
    </source>
</evidence>
<name>A0A498H0N9_9EURY</name>
<dbReference type="PANTHER" id="PTHR48090">
    <property type="entry name" value="UNDECAPRENYL-PHOSPHATE 4-DEOXY-4-FORMAMIDO-L-ARABINOSE TRANSFERASE-RELATED"/>
    <property type="match status" value="1"/>
</dbReference>
<keyword evidence="1" id="KW-0812">Transmembrane</keyword>
<keyword evidence="1" id="KW-0472">Membrane</keyword>
<feature type="domain" description="Glycosyltransferase 2-like" evidence="2">
    <location>
        <begin position="5"/>
        <end position="165"/>
    </location>
</feature>
<dbReference type="EMBL" id="LHQS01000002">
    <property type="protein sequence ID" value="RXE55924.1"/>
    <property type="molecule type" value="Genomic_DNA"/>
</dbReference>
<keyword evidence="4" id="KW-1185">Reference proteome</keyword>
<feature type="transmembrane region" description="Helical" evidence="1">
    <location>
        <begin position="233"/>
        <end position="252"/>
    </location>
</feature>
<dbReference type="OrthoDB" id="147253at2157"/>